<accession>A0A2T7T5W6</accession>
<evidence type="ECO:0000259" key="5">
    <source>
        <dbReference type="PROSITE" id="PS50995"/>
    </source>
</evidence>
<dbReference type="PANTHER" id="PTHR42756">
    <property type="entry name" value="TRANSCRIPTIONAL REGULATOR, MARR"/>
    <property type="match status" value="1"/>
</dbReference>
<evidence type="ECO:0000256" key="2">
    <source>
        <dbReference type="ARBA" id="ARBA00023125"/>
    </source>
</evidence>
<dbReference type="SUPFAM" id="SSF46785">
    <property type="entry name" value="Winged helix' DNA-binding domain"/>
    <property type="match status" value="1"/>
</dbReference>
<gene>
    <name evidence="6" type="ORF">Y717_29250</name>
</gene>
<evidence type="ECO:0000313" key="7">
    <source>
        <dbReference type="Proteomes" id="UP000245992"/>
    </source>
</evidence>
<dbReference type="PROSITE" id="PS50995">
    <property type="entry name" value="HTH_MARR_2"/>
    <property type="match status" value="1"/>
</dbReference>
<dbReference type="Pfam" id="PF01047">
    <property type="entry name" value="MarR"/>
    <property type="match status" value="1"/>
</dbReference>
<reference evidence="6 7" key="1">
    <citation type="submission" date="2013-12" db="EMBL/GenBank/DDBJ databases">
        <title>Annotated genome of Streptomyces scopuliridis.</title>
        <authorList>
            <person name="Olson J.B."/>
        </authorList>
    </citation>
    <scope>NUCLEOTIDE SEQUENCE [LARGE SCALE GENOMIC DNA]</scope>
    <source>
        <strain evidence="6 7">RB72</strain>
    </source>
</reference>
<feature type="compositionally biased region" description="Polar residues" evidence="4">
    <location>
        <begin position="1"/>
        <end position="11"/>
    </location>
</feature>
<dbReference type="InterPro" id="IPR036388">
    <property type="entry name" value="WH-like_DNA-bd_sf"/>
</dbReference>
<keyword evidence="3" id="KW-0804">Transcription</keyword>
<feature type="domain" description="HTH marR-type" evidence="5">
    <location>
        <begin position="24"/>
        <end position="156"/>
    </location>
</feature>
<keyword evidence="2" id="KW-0238">DNA-binding</keyword>
<dbReference type="STRING" id="1440053.GCA_000718095_04735"/>
<feature type="region of interest" description="Disordered" evidence="4">
    <location>
        <begin position="165"/>
        <end position="184"/>
    </location>
</feature>
<dbReference type="Gene3D" id="1.10.10.10">
    <property type="entry name" value="Winged helix-like DNA-binding domain superfamily/Winged helix DNA-binding domain"/>
    <property type="match status" value="1"/>
</dbReference>
<evidence type="ECO:0000256" key="3">
    <source>
        <dbReference type="ARBA" id="ARBA00023163"/>
    </source>
</evidence>
<proteinExistence type="predicted"/>
<dbReference type="PRINTS" id="PR00598">
    <property type="entry name" value="HTHMARR"/>
</dbReference>
<evidence type="ECO:0000256" key="1">
    <source>
        <dbReference type="ARBA" id="ARBA00023015"/>
    </source>
</evidence>
<dbReference type="SMART" id="SM00347">
    <property type="entry name" value="HTH_MARR"/>
    <property type="match status" value="1"/>
</dbReference>
<dbReference type="InterPro" id="IPR000835">
    <property type="entry name" value="HTH_MarR-typ"/>
</dbReference>
<evidence type="ECO:0000313" key="6">
    <source>
        <dbReference type="EMBL" id="PVE10550.1"/>
    </source>
</evidence>
<comment type="caution">
    <text evidence="6">The sequence shown here is derived from an EMBL/GenBank/DDBJ whole genome shotgun (WGS) entry which is preliminary data.</text>
</comment>
<sequence length="184" mass="20002">MTSDPPATSDTPACPDRLPAAARGGPLSHAISRVARLHRIAAGKLLRRTGLYPGQEFLMMHLWDADAVRQSELIKSMDLDPSTVTKMLQRLDHAGYVRRSADPRDRRAVLVTATGDSCTLRSEVEGAWTELEEHTLAGLDDTERAELARLLAKVEANLCTEAANCPERPSVHPAGRSGGGQRDQ</sequence>
<dbReference type="GO" id="GO:0003677">
    <property type="term" value="F:DNA binding"/>
    <property type="evidence" value="ECO:0007669"/>
    <property type="project" value="UniProtKB-KW"/>
</dbReference>
<organism evidence="6 7">
    <name type="scientific">Streptomyces scopuliridis RB72</name>
    <dbReference type="NCBI Taxonomy" id="1440053"/>
    <lineage>
        <taxon>Bacteria</taxon>
        <taxon>Bacillati</taxon>
        <taxon>Actinomycetota</taxon>
        <taxon>Actinomycetes</taxon>
        <taxon>Kitasatosporales</taxon>
        <taxon>Streptomycetaceae</taxon>
        <taxon>Streptomyces</taxon>
    </lineage>
</organism>
<keyword evidence="7" id="KW-1185">Reference proteome</keyword>
<dbReference type="GO" id="GO:0003700">
    <property type="term" value="F:DNA-binding transcription factor activity"/>
    <property type="evidence" value="ECO:0007669"/>
    <property type="project" value="InterPro"/>
</dbReference>
<protein>
    <submittedName>
        <fullName evidence="6">MarR family transcriptional regulator</fullName>
    </submittedName>
</protein>
<name>A0A2T7T5W6_9ACTN</name>
<dbReference type="AlphaFoldDB" id="A0A2T7T5W6"/>
<dbReference type="OrthoDB" id="3176111at2"/>
<dbReference type="EMBL" id="AZSP01000189">
    <property type="protein sequence ID" value="PVE10550.1"/>
    <property type="molecule type" value="Genomic_DNA"/>
</dbReference>
<dbReference type="RefSeq" id="WP_030353733.1">
    <property type="nucleotide sequence ID" value="NZ_AZSP01000189.1"/>
</dbReference>
<dbReference type="InterPro" id="IPR036390">
    <property type="entry name" value="WH_DNA-bd_sf"/>
</dbReference>
<feature type="region of interest" description="Disordered" evidence="4">
    <location>
        <begin position="1"/>
        <end position="22"/>
    </location>
</feature>
<evidence type="ECO:0000256" key="4">
    <source>
        <dbReference type="SAM" id="MobiDB-lite"/>
    </source>
</evidence>
<dbReference type="Proteomes" id="UP000245992">
    <property type="component" value="Unassembled WGS sequence"/>
</dbReference>
<dbReference type="PANTHER" id="PTHR42756:SF1">
    <property type="entry name" value="TRANSCRIPTIONAL REPRESSOR OF EMRAB OPERON"/>
    <property type="match status" value="1"/>
</dbReference>
<keyword evidence="1" id="KW-0805">Transcription regulation</keyword>